<dbReference type="Gene3D" id="3.30.559.10">
    <property type="entry name" value="Chloramphenicol acetyltransferase-like domain"/>
    <property type="match status" value="1"/>
</dbReference>
<dbReference type="SUPFAM" id="SSF52777">
    <property type="entry name" value="CoA-dependent acyltransferases"/>
    <property type="match status" value="2"/>
</dbReference>
<comment type="caution">
    <text evidence="5">The sequence shown here is derived from an EMBL/GenBank/DDBJ whole genome shotgun (WGS) entry which is preliminary data.</text>
</comment>
<dbReference type="InterPro" id="IPR009081">
    <property type="entry name" value="PP-bd_ACP"/>
</dbReference>
<dbReference type="InterPro" id="IPR010071">
    <property type="entry name" value="AA_adenyl_dom"/>
</dbReference>
<keyword evidence="2" id="KW-0596">Phosphopantetheine</keyword>
<feature type="domain" description="Carrier" evidence="4">
    <location>
        <begin position="1045"/>
        <end position="1119"/>
    </location>
</feature>
<evidence type="ECO:0000313" key="5">
    <source>
        <dbReference type="EMBL" id="MFL9463968.1"/>
    </source>
</evidence>
<dbReference type="InterPro" id="IPR001242">
    <property type="entry name" value="Condensation_dom"/>
</dbReference>
<dbReference type="RefSeq" id="WP_050045663.1">
    <property type="nucleotide sequence ID" value="NZ_JBFQGM010000010.1"/>
</dbReference>
<dbReference type="EMBL" id="JBFQGM010000010">
    <property type="protein sequence ID" value="MFL9463968.1"/>
    <property type="molecule type" value="Genomic_DNA"/>
</dbReference>
<dbReference type="Gene3D" id="3.30.559.30">
    <property type="entry name" value="Nonribosomal peptide synthetase, condensation domain"/>
    <property type="match status" value="1"/>
</dbReference>
<dbReference type="CDD" id="cd12116">
    <property type="entry name" value="A_NRPS_Ta1_like"/>
    <property type="match status" value="1"/>
</dbReference>
<dbReference type="Pfam" id="PF13193">
    <property type="entry name" value="AMP-binding_C"/>
    <property type="match status" value="1"/>
</dbReference>
<dbReference type="Proteomes" id="UP001628874">
    <property type="component" value="Unassembled WGS sequence"/>
</dbReference>
<dbReference type="PROSITE" id="PS00455">
    <property type="entry name" value="AMP_BINDING"/>
    <property type="match status" value="1"/>
</dbReference>
<evidence type="ECO:0000313" key="6">
    <source>
        <dbReference type="Proteomes" id="UP001628874"/>
    </source>
</evidence>
<evidence type="ECO:0000256" key="3">
    <source>
        <dbReference type="ARBA" id="ARBA00022553"/>
    </source>
</evidence>
<dbReference type="PROSITE" id="PS00012">
    <property type="entry name" value="PHOSPHOPANTETHEINE"/>
    <property type="match status" value="1"/>
</dbReference>
<dbReference type="PANTHER" id="PTHR45527">
    <property type="entry name" value="NONRIBOSOMAL PEPTIDE SYNTHETASE"/>
    <property type="match status" value="1"/>
</dbReference>
<dbReference type="Gene3D" id="1.10.10.1830">
    <property type="entry name" value="Non-ribosomal peptide synthase, adenylation domain"/>
    <property type="match status" value="1"/>
</dbReference>
<dbReference type="InterPro" id="IPR000873">
    <property type="entry name" value="AMP-dep_synth/lig_dom"/>
</dbReference>
<dbReference type="InterPro" id="IPR041464">
    <property type="entry name" value="TubC_N"/>
</dbReference>
<dbReference type="Gene3D" id="2.30.38.10">
    <property type="entry name" value="Luciferase, Domain 3"/>
    <property type="match status" value="1"/>
</dbReference>
<dbReference type="Pfam" id="PF00668">
    <property type="entry name" value="Condensation"/>
    <property type="match status" value="1"/>
</dbReference>
<proteinExistence type="predicted"/>
<dbReference type="Gene3D" id="1.10.1200.10">
    <property type="entry name" value="ACP-like"/>
    <property type="match status" value="1"/>
</dbReference>
<evidence type="ECO:0000256" key="1">
    <source>
        <dbReference type="ARBA" id="ARBA00001957"/>
    </source>
</evidence>
<dbReference type="InterPro" id="IPR020845">
    <property type="entry name" value="AMP-binding_CS"/>
</dbReference>
<dbReference type="InterPro" id="IPR023213">
    <property type="entry name" value="CAT-like_dom_sf"/>
</dbReference>
<dbReference type="Pfam" id="PF18563">
    <property type="entry name" value="TubC_N"/>
    <property type="match status" value="1"/>
</dbReference>
<keyword evidence="3" id="KW-0597">Phosphoprotein</keyword>
<dbReference type="Pfam" id="PF00501">
    <property type="entry name" value="AMP-binding"/>
    <property type="match status" value="1"/>
</dbReference>
<dbReference type="Pfam" id="PF00550">
    <property type="entry name" value="PP-binding"/>
    <property type="match status" value="1"/>
</dbReference>
<dbReference type="Gene3D" id="3.40.50.980">
    <property type="match status" value="2"/>
</dbReference>
<dbReference type="PROSITE" id="PS50075">
    <property type="entry name" value="CARRIER"/>
    <property type="match status" value="1"/>
</dbReference>
<gene>
    <name evidence="5" type="ORF">AB0759_25495</name>
</gene>
<evidence type="ECO:0000256" key="2">
    <source>
        <dbReference type="ARBA" id="ARBA00022450"/>
    </source>
</evidence>
<keyword evidence="6" id="KW-1185">Reference proteome</keyword>
<sequence>MKSIQEFLSYLTNLDIRLWSNGERLRCNAPQEVLTPELQAQITERKAEILKFLNQGHYVASPTSVEIQPVPRDKDLLLSFGQQGIWFIDQLEGASAAYNQLFGIHLKGSLNTAVLEQALIEIVRRHEVLRTSFKNEDGQAVLEIASNPNFTLSVVDLMDLAETKQWETIHQSSIAESQHSFNLSEGSLLRVTLFKIAETKHVLLFAIHHTISDAWSSKIIIQELGTLYEAFSKNQPSPLKDLSIQYADFANWQQQWVRGSVFEEQLTYWKQKLGGHLPVLQLPSDRPRPPVQTFRGATTTLKIGTDVTEKLKKLSQQEGTTLFMTLLAAFKTLLYRYTYQEDICVGTTIANRHSRDLEKLIGYFVNSLVLRTDLSGNPSFRELLRRVRQVAWEAYNYQDIPFELLVAQLQPKRDLSHTPLFQVLFVLENAPREELKLPGLTLSFLEMPTATAKFDLTLSIKETEEGLRANFEYSTDLFDAATIERMAGHLQTLLSAIAVNQDHRLWELPLLTETERSQLLVEWNDTLNEYPQNVCIHQIFEAQVEQTPDSVAVVFEDQKLSYRELNTRANQLAHHLQKLGVSPETLIGICVERSPDMLVGLLGILKAGGAYVPLDPAYPQQRLAFMLADSQISVLLTQKKLVTVLPEHQAQVVCLDADWEEIAKQSDRNPINRANGENLAYIIYTSGSTGQPKGVQIPHNALTNFLSAMRRNPGLTKEDTFLSVTTLSFDIAALELYLPAIVGARLVIVSREVATDGSQLLEQLISSNATVMQATPTTWRMLIAAGWTGSQQLKILCGGEALDQILANQLLERSTELWNLYGPTETTIWSAVKKVENNTRIEHTNNIVSIGRPIANTEFYILDTYLQPVPVGVPGELHIGGVGLARGYFNQPKLTFEKFIPNPFNNNPKSRLYKTGDLVCYQSDGTIKYISRIDHQVKLRGFRIELGEIEALINQYPAAQESVVVVRSDEPERERLVAYVVSQPKQTVTITELRRFLESNLPNYMVPTAFMMLEALPLTPNGKIDRRSLPAPDTSRPELDKAFVLPRTPVEAKLAQLWAEFLGIEQVGIYDNFFKLGGDSIVAIQIIAKANQASLKLTTKQLFQHQTIAQLASVAVLKQEIPAAQETITSVQALLSSKDHCQSSEAKGFTTSDFPEAHLSQKELDRFLAKLNQKKQ</sequence>
<name>A0ABW8WSC9_9CYAN</name>
<dbReference type="CDD" id="cd19531">
    <property type="entry name" value="LCL_NRPS-like"/>
    <property type="match status" value="1"/>
</dbReference>
<dbReference type="InterPro" id="IPR025110">
    <property type="entry name" value="AMP-bd_C"/>
</dbReference>
<protein>
    <submittedName>
        <fullName evidence="5">Non-ribosomal peptide synthetase</fullName>
    </submittedName>
</protein>
<dbReference type="InterPro" id="IPR036736">
    <property type="entry name" value="ACP-like_sf"/>
</dbReference>
<dbReference type="InterPro" id="IPR044894">
    <property type="entry name" value="TubC_N_sf"/>
</dbReference>
<dbReference type="InterPro" id="IPR006162">
    <property type="entry name" value="Ppantetheine_attach_site"/>
</dbReference>
<organism evidence="5 6">
    <name type="scientific">Scytonema tolypothrichoides VB-61278_2</name>
    <dbReference type="NCBI Taxonomy" id="3232314"/>
    <lineage>
        <taxon>Bacteria</taxon>
        <taxon>Bacillati</taxon>
        <taxon>Cyanobacteriota</taxon>
        <taxon>Cyanophyceae</taxon>
        <taxon>Nostocales</taxon>
        <taxon>Scytonemataceae</taxon>
        <taxon>Scytonema</taxon>
    </lineage>
</organism>
<dbReference type="Gene3D" id="3.30.300.30">
    <property type="match status" value="1"/>
</dbReference>
<dbReference type="PANTHER" id="PTHR45527:SF1">
    <property type="entry name" value="FATTY ACID SYNTHASE"/>
    <property type="match status" value="1"/>
</dbReference>
<dbReference type="InterPro" id="IPR045851">
    <property type="entry name" value="AMP-bd_C_sf"/>
</dbReference>
<accession>A0ABW8WSC9</accession>
<dbReference type="SUPFAM" id="SSF56801">
    <property type="entry name" value="Acetyl-CoA synthetase-like"/>
    <property type="match status" value="1"/>
</dbReference>
<dbReference type="NCBIfam" id="TIGR01733">
    <property type="entry name" value="AA-adenyl-dom"/>
    <property type="match status" value="1"/>
</dbReference>
<dbReference type="SUPFAM" id="SSF47336">
    <property type="entry name" value="ACP-like"/>
    <property type="match status" value="1"/>
</dbReference>
<evidence type="ECO:0000259" key="4">
    <source>
        <dbReference type="PROSITE" id="PS50075"/>
    </source>
</evidence>
<reference evidence="5 6" key="1">
    <citation type="submission" date="2024-07" db="EMBL/GenBank/DDBJ databases">
        <authorList>
            <person name="Tripathy S."/>
        </authorList>
    </citation>
    <scope>NUCLEOTIDE SEQUENCE [LARGE SCALE GENOMIC DNA]</scope>
    <source>
        <strain evidence="5 6">VB-61278_2</strain>
    </source>
</reference>
<comment type="cofactor">
    <cofactor evidence="1">
        <name>pantetheine 4'-phosphate</name>
        <dbReference type="ChEBI" id="CHEBI:47942"/>
    </cofactor>
</comment>